<keyword evidence="1" id="KW-0472">Membrane</keyword>
<gene>
    <name evidence="2" type="ORF">NK125_02735</name>
</gene>
<sequence length="431" mass="48330">MNIKNKVSYKSILFWNLTGSIINALASVILLTAVNRILGIKSGAGDIFSLGFSISQMMYILACYNVRIYQSTDVTGKFSFNDYFIFRMITCALTIAASTVYILFHGYEGWKFGVIFLLCIYRIVEAFSDVFQGVFQLKERLDLAGKSIAIKILAASTFFILSLLLSGDLLISTLWFFIGGLLFFFLYDIPIYLKIAKEYPEERLNLRSFSWRNTKELFIVCFPLFLNGYLLMAIYNEPKLVIGSLTESGLLSVGAQTYYNILFMPAFAMNLLIIFFRPFLTSMAIHWSRKEYKETYKKLGAIYAAILGGMVAALILGYFLGIPVLSAVYGTGSGLSPYRSELMIIIVAGAINSLSTITDQAVTLIRKQHLLLGVYLIALLSAKLLSSRLIPVLALKGAALSFFFSCLIILIFTLLIFFICSQRMIRKDSTP</sequence>
<feature type="transmembrane region" description="Helical" evidence="1">
    <location>
        <begin position="369"/>
        <end position="386"/>
    </location>
</feature>
<reference evidence="2 3" key="1">
    <citation type="journal article" date="2022" name="Genome Biol. Evol.">
        <title>Host diet, physiology and behaviors set the stage for Lachnospiraceae cladogenesis.</title>
        <authorList>
            <person name="Vera-Ponce De Leon A."/>
            <person name="Schneider M."/>
            <person name="Jahnes B.C."/>
            <person name="Sadowski V."/>
            <person name="Camuy-Velez L.A."/>
            <person name="Duan J."/>
            <person name="Sabree Z.L."/>
        </authorList>
    </citation>
    <scope>NUCLEOTIDE SEQUENCE [LARGE SCALE GENOMIC DNA]</scope>
    <source>
        <strain evidence="2 3">PAL113</strain>
    </source>
</reference>
<keyword evidence="1" id="KW-1133">Transmembrane helix</keyword>
<evidence type="ECO:0000313" key="3">
    <source>
        <dbReference type="Proteomes" id="UP001523566"/>
    </source>
</evidence>
<feature type="transmembrane region" description="Helical" evidence="1">
    <location>
        <begin position="110"/>
        <end position="127"/>
    </location>
</feature>
<feature type="transmembrane region" description="Helical" evidence="1">
    <location>
        <begin position="173"/>
        <end position="196"/>
    </location>
</feature>
<evidence type="ECO:0008006" key="4">
    <source>
        <dbReference type="Google" id="ProtNLM"/>
    </source>
</evidence>
<dbReference type="EMBL" id="JAMZFW010000003">
    <property type="protein sequence ID" value="MCP1101328.1"/>
    <property type="molecule type" value="Genomic_DNA"/>
</dbReference>
<feature type="transmembrane region" description="Helical" evidence="1">
    <location>
        <begin position="47"/>
        <end position="64"/>
    </location>
</feature>
<evidence type="ECO:0000256" key="1">
    <source>
        <dbReference type="SAM" id="Phobius"/>
    </source>
</evidence>
<feature type="transmembrane region" description="Helical" evidence="1">
    <location>
        <begin position="258"/>
        <end position="280"/>
    </location>
</feature>
<accession>A0ABT1E6E2</accession>
<organism evidence="2 3">
    <name type="scientific">Aequitasia blattaphilus</name>
    <dbReference type="NCBI Taxonomy" id="2949332"/>
    <lineage>
        <taxon>Bacteria</taxon>
        <taxon>Bacillati</taxon>
        <taxon>Bacillota</taxon>
        <taxon>Clostridia</taxon>
        <taxon>Lachnospirales</taxon>
        <taxon>Lachnospiraceae</taxon>
        <taxon>Aequitasia</taxon>
    </lineage>
</organism>
<name>A0ABT1E6E2_9FIRM</name>
<feature type="transmembrane region" description="Helical" evidence="1">
    <location>
        <begin position="217"/>
        <end position="235"/>
    </location>
</feature>
<comment type="caution">
    <text evidence="2">The sequence shown here is derived from an EMBL/GenBank/DDBJ whole genome shotgun (WGS) entry which is preliminary data.</text>
</comment>
<feature type="transmembrane region" description="Helical" evidence="1">
    <location>
        <begin position="301"/>
        <end position="322"/>
    </location>
</feature>
<feature type="transmembrane region" description="Helical" evidence="1">
    <location>
        <begin position="12"/>
        <end position="35"/>
    </location>
</feature>
<evidence type="ECO:0000313" key="2">
    <source>
        <dbReference type="EMBL" id="MCP1101328.1"/>
    </source>
</evidence>
<protein>
    <recommendedName>
        <fullName evidence="4">Lipopolysaccharide biosynthesis protein</fullName>
    </recommendedName>
</protein>
<feature type="transmembrane region" description="Helical" evidence="1">
    <location>
        <begin position="84"/>
        <end position="104"/>
    </location>
</feature>
<dbReference type="RefSeq" id="WP_262065116.1">
    <property type="nucleotide sequence ID" value="NZ_JAMXOD010000003.1"/>
</dbReference>
<feature type="transmembrane region" description="Helical" evidence="1">
    <location>
        <begin position="398"/>
        <end position="420"/>
    </location>
</feature>
<feature type="transmembrane region" description="Helical" evidence="1">
    <location>
        <begin position="148"/>
        <end position="167"/>
    </location>
</feature>
<proteinExistence type="predicted"/>
<feature type="transmembrane region" description="Helical" evidence="1">
    <location>
        <begin position="342"/>
        <end position="362"/>
    </location>
</feature>
<keyword evidence="1" id="KW-0812">Transmembrane</keyword>
<dbReference type="Proteomes" id="UP001523566">
    <property type="component" value="Unassembled WGS sequence"/>
</dbReference>
<keyword evidence="3" id="KW-1185">Reference proteome</keyword>